<dbReference type="Gene3D" id="3.30.160.60">
    <property type="entry name" value="Classic Zinc Finger"/>
    <property type="match status" value="5"/>
</dbReference>
<accession>A0A6J0SC21</accession>
<dbReference type="PROSITE" id="PS00028">
    <property type="entry name" value="ZINC_FINGER_C2H2_1"/>
    <property type="match status" value="6"/>
</dbReference>
<dbReference type="InterPro" id="IPR003309">
    <property type="entry name" value="SCAN_dom"/>
</dbReference>
<evidence type="ECO:0000256" key="6">
    <source>
        <dbReference type="PROSITE-ProRule" id="PRU00042"/>
    </source>
</evidence>
<dbReference type="RefSeq" id="XP_020633827.2">
    <property type="nucleotide sequence ID" value="XM_020778168.2"/>
</dbReference>
<keyword evidence="10" id="KW-1185">Reference proteome</keyword>
<feature type="domain" description="C2H2-type" evidence="8">
    <location>
        <begin position="598"/>
        <end position="625"/>
    </location>
</feature>
<feature type="domain" description="C2H2-type" evidence="8">
    <location>
        <begin position="654"/>
        <end position="681"/>
    </location>
</feature>
<keyword evidence="2" id="KW-0677">Repeat</keyword>
<reference evidence="10" key="1">
    <citation type="submission" date="2025-05" db="UniProtKB">
        <authorList>
            <consortium name="RefSeq"/>
        </authorList>
    </citation>
    <scope>NUCLEOTIDE SEQUENCE [LARGE SCALE GENOMIC DNA]</scope>
</reference>
<keyword evidence="3 6" id="KW-0863">Zinc-finger</keyword>
<dbReference type="GeneID" id="110070485"/>
<sequence length="748" mass="85223">MLFVLGLRRMEKAMKQEMSAGEELEECLIRPGVLQSEHLQEPPGSGPLLSVEGRLPQGMQENWEAQWQGFLKTLQPVHTGEEHPVMEEITAPWDDTKAFLASFEKVAKSCRWPKEEWATQLLPALSGEAKKAFQDLEAQDREDYGKVKAAILRGDALRMEVRRQHFRDFSCQEVEDPRRLHSHVQELCHRWLRPERRSKEQILELLILEQFLASLPPDLQGWIRAGGPDTCSQAVALAEDFLVSQKASVEEMWQEPLKEESTDFLETEESLNVAEEEIYEEAKPSCDGGIPVPGRGTKGPSCTSSLSPERQEIIHSGVKTEPVELKEASHSLQRVKSNLPQPGHQPIIWQVLQEDEENVSPQGYMKGREVKMANSQHEGTEPKDTTMSQGPLLEADETFDEGCEPTMELEKSENKHKELSKGLKAVIHQSLEVHTVGEMPMLSKNDRKYHHKLAFDGLHAQQGHQECPGMSEEHFQKNLYSDKDQRMGKGENKSELATDGKGHILKRLLSNRKNETPNNPSSFKYMKSSKKNQGVECEGGPYGCSHCRKCFLDKGELADHHQLHAESKSQHQPELGQGEPFRETLTRGQETDTPGMPYVCCQCGKSFNQRRNLENHQRTHTGVKPYVCSQCRKCFNQRRYLKIHQRIHTGEKPYKCSECGKRFVRGQCLRNHQRTHTGDKPYACSQCGKCFNQKRYLKNHLRIHMGLKLYKCSHCGKNFSQSGALINHQKIHTERNHTDVLGVESALN</sequence>
<evidence type="ECO:0000256" key="7">
    <source>
        <dbReference type="SAM" id="MobiDB-lite"/>
    </source>
</evidence>
<dbReference type="SUPFAM" id="SSF47353">
    <property type="entry name" value="Retrovirus capsid dimerization domain-like"/>
    <property type="match status" value="1"/>
</dbReference>
<feature type="region of interest" description="Disordered" evidence="7">
    <location>
        <begin position="282"/>
        <end position="309"/>
    </location>
</feature>
<gene>
    <name evidence="11" type="primary">LOC110070485</name>
</gene>
<feature type="domain" description="C2H2-type" evidence="8">
    <location>
        <begin position="682"/>
        <end position="709"/>
    </location>
</feature>
<dbReference type="SMART" id="SM00355">
    <property type="entry name" value="ZnF_C2H2"/>
    <property type="match status" value="6"/>
</dbReference>
<dbReference type="InterPro" id="IPR038269">
    <property type="entry name" value="SCAN_sf"/>
</dbReference>
<evidence type="ECO:0000313" key="11">
    <source>
        <dbReference type="RefSeq" id="XP_020633827.2"/>
    </source>
</evidence>
<dbReference type="Pfam" id="PF00096">
    <property type="entry name" value="zf-C2H2"/>
    <property type="match status" value="5"/>
</dbReference>
<dbReference type="InParanoid" id="A0A6J0SC21"/>
<protein>
    <submittedName>
        <fullName evidence="11">Uncharacterized protein isoform X1</fullName>
    </submittedName>
</protein>
<dbReference type="CDD" id="cd07936">
    <property type="entry name" value="SCAN"/>
    <property type="match status" value="1"/>
</dbReference>
<evidence type="ECO:0000313" key="10">
    <source>
        <dbReference type="Proteomes" id="UP001652642"/>
    </source>
</evidence>
<evidence type="ECO:0000256" key="3">
    <source>
        <dbReference type="ARBA" id="ARBA00022771"/>
    </source>
</evidence>
<feature type="domain" description="C2H2-type" evidence="8">
    <location>
        <begin position="626"/>
        <end position="653"/>
    </location>
</feature>
<keyword evidence="1" id="KW-0479">Metal-binding</keyword>
<organism evidence="10 11">
    <name type="scientific">Pogona vitticeps</name>
    <name type="common">central bearded dragon</name>
    <dbReference type="NCBI Taxonomy" id="103695"/>
    <lineage>
        <taxon>Eukaryota</taxon>
        <taxon>Metazoa</taxon>
        <taxon>Chordata</taxon>
        <taxon>Craniata</taxon>
        <taxon>Vertebrata</taxon>
        <taxon>Euteleostomi</taxon>
        <taxon>Lepidosauria</taxon>
        <taxon>Squamata</taxon>
        <taxon>Bifurcata</taxon>
        <taxon>Unidentata</taxon>
        <taxon>Episquamata</taxon>
        <taxon>Toxicofera</taxon>
        <taxon>Iguania</taxon>
        <taxon>Acrodonta</taxon>
        <taxon>Agamidae</taxon>
        <taxon>Amphibolurinae</taxon>
        <taxon>Pogona</taxon>
    </lineage>
</organism>
<reference evidence="11" key="2">
    <citation type="submission" date="2025-08" db="UniProtKB">
        <authorList>
            <consortium name="RefSeq"/>
        </authorList>
    </citation>
    <scope>IDENTIFICATION</scope>
</reference>
<dbReference type="GO" id="GO:0008270">
    <property type="term" value="F:zinc ion binding"/>
    <property type="evidence" value="ECO:0007669"/>
    <property type="project" value="UniProtKB-KW"/>
</dbReference>
<feature type="region of interest" description="Disordered" evidence="7">
    <location>
        <begin position="508"/>
        <end position="528"/>
    </location>
</feature>
<feature type="region of interest" description="Disordered" evidence="7">
    <location>
        <begin position="483"/>
        <end position="502"/>
    </location>
</feature>
<evidence type="ECO:0000256" key="2">
    <source>
        <dbReference type="ARBA" id="ARBA00022737"/>
    </source>
</evidence>
<dbReference type="InterPro" id="IPR036236">
    <property type="entry name" value="Znf_C2H2_sf"/>
</dbReference>
<dbReference type="OrthoDB" id="9041220at2759"/>
<dbReference type="Pfam" id="PF02023">
    <property type="entry name" value="SCAN"/>
    <property type="match status" value="1"/>
</dbReference>
<evidence type="ECO:0000256" key="4">
    <source>
        <dbReference type="ARBA" id="ARBA00022833"/>
    </source>
</evidence>
<dbReference type="InterPro" id="IPR013087">
    <property type="entry name" value="Znf_C2H2_type"/>
</dbReference>
<keyword evidence="4" id="KW-0862">Zinc</keyword>
<dbReference type="InterPro" id="IPR050826">
    <property type="entry name" value="Krueppel_C2H2_ZnFinger"/>
</dbReference>
<feature type="domain" description="SCAN box" evidence="9">
    <location>
        <begin position="163"/>
        <end position="241"/>
    </location>
</feature>
<feature type="domain" description="C2H2-type" evidence="8">
    <location>
        <begin position="542"/>
        <end position="569"/>
    </location>
</feature>
<name>A0A6J0SC21_9SAUR</name>
<dbReference type="AlphaFoldDB" id="A0A6J0SC21"/>
<dbReference type="Proteomes" id="UP001652642">
    <property type="component" value="Chromosome 2"/>
</dbReference>
<dbReference type="SUPFAM" id="SSF57667">
    <property type="entry name" value="beta-beta-alpha zinc fingers"/>
    <property type="match status" value="3"/>
</dbReference>
<feature type="domain" description="C2H2-type" evidence="8">
    <location>
        <begin position="710"/>
        <end position="737"/>
    </location>
</feature>
<evidence type="ECO:0000256" key="1">
    <source>
        <dbReference type="ARBA" id="ARBA00022723"/>
    </source>
</evidence>
<evidence type="ECO:0000256" key="5">
    <source>
        <dbReference type="ARBA" id="ARBA00023242"/>
    </source>
</evidence>
<dbReference type="PROSITE" id="PS50157">
    <property type="entry name" value="ZINC_FINGER_C2H2_2"/>
    <property type="match status" value="6"/>
</dbReference>
<dbReference type="PANTHER" id="PTHR24377">
    <property type="entry name" value="IP01015P-RELATED"/>
    <property type="match status" value="1"/>
</dbReference>
<evidence type="ECO:0000259" key="9">
    <source>
        <dbReference type="PROSITE" id="PS50804"/>
    </source>
</evidence>
<dbReference type="SMART" id="SM00431">
    <property type="entry name" value="SCAN"/>
    <property type="match status" value="1"/>
</dbReference>
<dbReference type="PROSITE" id="PS50804">
    <property type="entry name" value="SCAN_BOX"/>
    <property type="match status" value="1"/>
</dbReference>
<dbReference type="KEGG" id="pvt:110070485"/>
<evidence type="ECO:0000259" key="8">
    <source>
        <dbReference type="PROSITE" id="PS50157"/>
    </source>
</evidence>
<proteinExistence type="predicted"/>
<keyword evidence="5" id="KW-0539">Nucleus</keyword>
<dbReference type="GO" id="GO:0005634">
    <property type="term" value="C:nucleus"/>
    <property type="evidence" value="ECO:0007669"/>
    <property type="project" value="UniProtKB-SubCell"/>
</dbReference>
<dbReference type="Gene3D" id="1.10.4020.10">
    <property type="entry name" value="DNA breaking-rejoining enzymes"/>
    <property type="match status" value="1"/>
</dbReference>